<feature type="region of interest" description="Disordered" evidence="1">
    <location>
        <begin position="1"/>
        <end position="45"/>
    </location>
</feature>
<feature type="region of interest" description="Disordered" evidence="1">
    <location>
        <begin position="234"/>
        <end position="281"/>
    </location>
</feature>
<feature type="compositionally biased region" description="Low complexity" evidence="1">
    <location>
        <begin position="20"/>
        <end position="29"/>
    </location>
</feature>
<feature type="compositionally biased region" description="Polar residues" evidence="1">
    <location>
        <begin position="239"/>
        <end position="264"/>
    </location>
</feature>
<evidence type="ECO:0000256" key="1">
    <source>
        <dbReference type="SAM" id="MobiDB-lite"/>
    </source>
</evidence>
<feature type="compositionally biased region" description="Basic and acidic residues" evidence="1">
    <location>
        <begin position="1"/>
        <end position="10"/>
    </location>
</feature>
<keyword evidence="3" id="KW-1185">Reference proteome</keyword>
<dbReference type="EMBL" id="JABCKI010000002">
    <property type="protein sequence ID" value="KAG5654730.1"/>
    <property type="molecule type" value="Genomic_DNA"/>
</dbReference>
<reference evidence="2" key="1">
    <citation type="submission" date="2021-02" db="EMBL/GenBank/DDBJ databases">
        <authorList>
            <person name="Nieuwenhuis M."/>
            <person name="Van De Peppel L.J.J."/>
        </authorList>
    </citation>
    <scope>NUCLEOTIDE SEQUENCE</scope>
    <source>
        <strain evidence="2">D49</strain>
    </source>
</reference>
<feature type="compositionally biased region" description="Low complexity" evidence="1">
    <location>
        <begin position="494"/>
        <end position="510"/>
    </location>
</feature>
<comment type="caution">
    <text evidence="2">The sequence shown here is derived from an EMBL/GenBank/DDBJ whole genome shotgun (WGS) entry which is preliminary data.</text>
</comment>
<reference evidence="2" key="2">
    <citation type="submission" date="2021-10" db="EMBL/GenBank/DDBJ databases">
        <title>Phylogenomics reveals ancestral predisposition of the termite-cultivated fungus Termitomyces towards a domesticated lifestyle.</title>
        <authorList>
            <person name="Auxier B."/>
            <person name="Grum-Grzhimaylo A."/>
            <person name="Cardenas M.E."/>
            <person name="Lodge J.D."/>
            <person name="Laessoe T."/>
            <person name="Pedersen O."/>
            <person name="Smith M.E."/>
            <person name="Kuyper T.W."/>
            <person name="Franco-Molano E.A."/>
            <person name="Baroni T.J."/>
            <person name="Aanen D.K."/>
        </authorList>
    </citation>
    <scope>NUCLEOTIDE SEQUENCE</scope>
    <source>
        <strain evidence="2">D49</strain>
    </source>
</reference>
<gene>
    <name evidence="2" type="ORF">H0H81_007486</name>
</gene>
<organism evidence="2 3">
    <name type="scientific">Sphagnurus paluster</name>
    <dbReference type="NCBI Taxonomy" id="117069"/>
    <lineage>
        <taxon>Eukaryota</taxon>
        <taxon>Fungi</taxon>
        <taxon>Dikarya</taxon>
        <taxon>Basidiomycota</taxon>
        <taxon>Agaricomycotina</taxon>
        <taxon>Agaricomycetes</taxon>
        <taxon>Agaricomycetidae</taxon>
        <taxon>Agaricales</taxon>
        <taxon>Tricholomatineae</taxon>
        <taxon>Lyophyllaceae</taxon>
        <taxon>Sphagnurus</taxon>
    </lineage>
</organism>
<protein>
    <submittedName>
        <fullName evidence="2">Uncharacterized protein</fullName>
    </submittedName>
</protein>
<evidence type="ECO:0000313" key="3">
    <source>
        <dbReference type="Proteomes" id="UP000717328"/>
    </source>
</evidence>
<feature type="region of interest" description="Disordered" evidence="1">
    <location>
        <begin position="189"/>
        <end position="215"/>
    </location>
</feature>
<feature type="region of interest" description="Disordered" evidence="1">
    <location>
        <begin position="540"/>
        <end position="577"/>
    </location>
</feature>
<feature type="compositionally biased region" description="Polar residues" evidence="1">
    <location>
        <begin position="384"/>
        <end position="394"/>
    </location>
</feature>
<dbReference type="AlphaFoldDB" id="A0A9P7GWK9"/>
<feature type="region of interest" description="Disordered" evidence="1">
    <location>
        <begin position="374"/>
        <end position="407"/>
    </location>
</feature>
<proteinExistence type="predicted"/>
<name>A0A9P7GWK9_9AGAR</name>
<accession>A0A9P7GWK9</accession>
<feature type="compositionally biased region" description="Polar residues" evidence="1">
    <location>
        <begin position="189"/>
        <end position="198"/>
    </location>
</feature>
<feature type="region of interest" description="Disordered" evidence="1">
    <location>
        <begin position="478"/>
        <end position="513"/>
    </location>
</feature>
<dbReference type="Proteomes" id="UP000717328">
    <property type="component" value="Unassembled WGS sequence"/>
</dbReference>
<evidence type="ECO:0000313" key="2">
    <source>
        <dbReference type="EMBL" id="KAG5654730.1"/>
    </source>
</evidence>
<sequence>MHATRPRESILDLFDPLASQPPSRDAPSPDSDKENSSPPLSHDASMTAAFFKRTPKHASPVVLKRRLIDVGDVTVDDPSMLAMLTEEEELDESMCDDDDTLTLPTLPSKTPARIAIINDAHSSTVTTRTPLGEISLEREITPMAQTKMYKRPPPTLHSTPSIIIPASTDVSSIDSVINAVNASDASFASPGPANTSIHFSDPQPLHDLPGDTDMPQITISAADELSESLSALHLDPPTKTLSGDVSRPSVSSPLAQSSEASPSQLHPGLRPQRLSGSPHRDNRLSIDLCSSFHLQMQSAEASFDLLNDKISFFSSTGGMDSFLSSMEEDESFDMAVEEAKLHQAIARIQEEEANERGKVPTEDAGPEVASTVADENAIPVDASPSPTEDPQTVLTPSKSPTVSKTSTPTSPTFMFGLPRLKVKTPSPVRAPVTAAVFVPPSPEQPTIANANVCTPAPLPREPVAPVPVPALRIVKRAARRPGHEKANTSIRAGPTETPQEVPEPVAAPQKPAAPPITRRISALASGVASRVVSSGRVASATAAAAMRPTGSGPRRVPVAEGQPATIGNRSGAGSQKVLPPGLTGGPRRVVVAPPAPPAAPAPAPNKLPTAPAASGLKAPVKYATIGASALPRPAIRLPAASGIARPRLAAGSGASAASGGAVGQAGRAGSSRRMAYGGQ</sequence>
<feature type="compositionally biased region" description="Low complexity" evidence="1">
    <location>
        <begin position="395"/>
        <end position="407"/>
    </location>
</feature>
<feature type="region of interest" description="Disordered" evidence="1">
    <location>
        <begin position="648"/>
        <end position="679"/>
    </location>
</feature>
<dbReference type="OrthoDB" id="3266894at2759"/>